<dbReference type="AlphaFoldDB" id="A0ABD3RFQ6"/>
<dbReference type="PANTHER" id="PTHR45624">
    <property type="entry name" value="MITOCHONDRIAL BASIC AMINO ACIDS TRANSPORTER-RELATED"/>
    <property type="match status" value="1"/>
</dbReference>
<evidence type="ECO:0008006" key="14">
    <source>
        <dbReference type="Google" id="ProtNLM"/>
    </source>
</evidence>
<evidence type="ECO:0000313" key="13">
    <source>
        <dbReference type="Proteomes" id="UP001530377"/>
    </source>
</evidence>
<evidence type="ECO:0000256" key="5">
    <source>
        <dbReference type="ARBA" id="ARBA00022737"/>
    </source>
</evidence>
<evidence type="ECO:0000256" key="6">
    <source>
        <dbReference type="ARBA" id="ARBA00022989"/>
    </source>
</evidence>
<dbReference type="InterPro" id="IPR023395">
    <property type="entry name" value="MCP_dom_sf"/>
</dbReference>
<evidence type="ECO:0000256" key="7">
    <source>
        <dbReference type="ARBA" id="ARBA00023128"/>
    </source>
</evidence>
<evidence type="ECO:0000256" key="11">
    <source>
        <dbReference type="SAM" id="MobiDB-lite"/>
    </source>
</evidence>
<keyword evidence="6" id="KW-1133">Transmembrane helix</keyword>
<dbReference type="EMBL" id="JALLPB020000275">
    <property type="protein sequence ID" value="KAL3811177.1"/>
    <property type="molecule type" value="Genomic_DNA"/>
</dbReference>
<protein>
    <recommendedName>
        <fullName evidence="14">Mitochondrial carrier protein</fullName>
    </recommendedName>
</protein>
<dbReference type="InterPro" id="IPR050567">
    <property type="entry name" value="Mitochondrial_Carrier"/>
</dbReference>
<sequence>MQHFRLSPLLQNSVSDADDAVPQRVISSRSPPPQRPRNSIMAEGYRDFVAGTVGGFSGKLLDYPLDTVKVLLQTQNSLSSSSNSTATSTPISSPSSASTPSTMTTTTTTTNGRVYRGAIHCLRHTIETRGFLSLYNGMTSPLLGAMAENAVLFLTYGEVRRMMGERPGEEGGELGLLQLAMAGGVAGAIGAFVLNPFEVLKVQMQVMNSAAVVDGSSSSVVNAMTTRRKYSGTMDCFVQTVRNEGIVKGLYRGQTSLLLREVPGNFCWYGTYEAVCKYQIPDGGTKRDLLMSNHMLGGASAGVAYWTAFYPADTVGSQMRANPMYASRNFVDVFRGIYTKEGYRGLYRGWGITAMRAVPAHALIFAMYEQTMCLFRRFDPGCDDCTEKRSGSISHF</sequence>
<dbReference type="GO" id="GO:0031966">
    <property type="term" value="C:mitochondrial membrane"/>
    <property type="evidence" value="ECO:0007669"/>
    <property type="project" value="UniProtKB-SubCell"/>
</dbReference>
<comment type="caution">
    <text evidence="12">The sequence shown here is derived from an EMBL/GenBank/DDBJ whole genome shotgun (WGS) entry which is preliminary data.</text>
</comment>
<feature type="region of interest" description="Disordered" evidence="11">
    <location>
        <begin position="76"/>
        <end position="110"/>
    </location>
</feature>
<gene>
    <name evidence="12" type="ORF">ACHAXA_002741</name>
</gene>
<feature type="repeat" description="Solcar" evidence="9">
    <location>
        <begin position="287"/>
        <end position="374"/>
    </location>
</feature>
<dbReference type="PANTHER" id="PTHR45624:SF12">
    <property type="entry name" value="MITOCHONDRIAL ORNITHINE TRANSPORTER 1"/>
    <property type="match status" value="1"/>
</dbReference>
<evidence type="ECO:0000256" key="3">
    <source>
        <dbReference type="ARBA" id="ARBA00022448"/>
    </source>
</evidence>
<evidence type="ECO:0000256" key="9">
    <source>
        <dbReference type="PROSITE-ProRule" id="PRU00282"/>
    </source>
</evidence>
<dbReference type="PROSITE" id="PS50920">
    <property type="entry name" value="SOLCAR"/>
    <property type="match status" value="3"/>
</dbReference>
<accession>A0ABD3RFQ6</accession>
<comment type="similarity">
    <text evidence="2 10">Belongs to the mitochondrial carrier (TC 2.A.29) family.</text>
</comment>
<evidence type="ECO:0000313" key="12">
    <source>
        <dbReference type="EMBL" id="KAL3811177.1"/>
    </source>
</evidence>
<dbReference type="Gene3D" id="1.50.40.10">
    <property type="entry name" value="Mitochondrial carrier domain"/>
    <property type="match status" value="1"/>
</dbReference>
<keyword evidence="5" id="KW-0677">Repeat</keyword>
<comment type="subcellular location">
    <subcellularLocation>
        <location evidence="1">Mitochondrion membrane</location>
        <topology evidence="1">Multi-pass membrane protein</topology>
    </subcellularLocation>
</comment>
<evidence type="ECO:0000256" key="8">
    <source>
        <dbReference type="ARBA" id="ARBA00023136"/>
    </source>
</evidence>
<keyword evidence="8 9" id="KW-0472">Membrane</keyword>
<keyword evidence="7" id="KW-0496">Mitochondrion</keyword>
<feature type="repeat" description="Solcar" evidence="9">
    <location>
        <begin position="42"/>
        <end position="162"/>
    </location>
</feature>
<name>A0ABD3RFQ6_9STRA</name>
<evidence type="ECO:0000256" key="1">
    <source>
        <dbReference type="ARBA" id="ARBA00004225"/>
    </source>
</evidence>
<evidence type="ECO:0000256" key="4">
    <source>
        <dbReference type="ARBA" id="ARBA00022692"/>
    </source>
</evidence>
<dbReference type="SUPFAM" id="SSF103506">
    <property type="entry name" value="Mitochondrial carrier"/>
    <property type="match status" value="1"/>
</dbReference>
<keyword evidence="4 9" id="KW-0812">Transmembrane</keyword>
<evidence type="ECO:0000256" key="10">
    <source>
        <dbReference type="RuleBase" id="RU000488"/>
    </source>
</evidence>
<reference evidence="12 13" key="1">
    <citation type="submission" date="2024-10" db="EMBL/GenBank/DDBJ databases">
        <title>Updated reference genomes for cyclostephanoid diatoms.</title>
        <authorList>
            <person name="Roberts W.R."/>
            <person name="Alverson A.J."/>
        </authorList>
    </citation>
    <scope>NUCLEOTIDE SEQUENCE [LARGE SCALE GENOMIC DNA]</scope>
    <source>
        <strain evidence="12 13">AJA228-03</strain>
    </source>
</reference>
<keyword evidence="13" id="KW-1185">Reference proteome</keyword>
<keyword evidence="3 10" id="KW-0813">Transport</keyword>
<feature type="region of interest" description="Disordered" evidence="11">
    <location>
        <begin position="15"/>
        <end position="40"/>
    </location>
</feature>
<evidence type="ECO:0000256" key="2">
    <source>
        <dbReference type="ARBA" id="ARBA00006375"/>
    </source>
</evidence>
<feature type="repeat" description="Solcar" evidence="9">
    <location>
        <begin position="174"/>
        <end position="278"/>
    </location>
</feature>
<proteinExistence type="inferred from homology"/>
<dbReference type="InterPro" id="IPR018108">
    <property type="entry name" value="MCP_transmembrane"/>
</dbReference>
<dbReference type="Pfam" id="PF00153">
    <property type="entry name" value="Mito_carr"/>
    <property type="match status" value="3"/>
</dbReference>
<dbReference type="Proteomes" id="UP001530377">
    <property type="component" value="Unassembled WGS sequence"/>
</dbReference>
<organism evidence="12 13">
    <name type="scientific">Cyclostephanos tholiformis</name>
    <dbReference type="NCBI Taxonomy" id="382380"/>
    <lineage>
        <taxon>Eukaryota</taxon>
        <taxon>Sar</taxon>
        <taxon>Stramenopiles</taxon>
        <taxon>Ochrophyta</taxon>
        <taxon>Bacillariophyta</taxon>
        <taxon>Coscinodiscophyceae</taxon>
        <taxon>Thalassiosirophycidae</taxon>
        <taxon>Stephanodiscales</taxon>
        <taxon>Stephanodiscaceae</taxon>
        <taxon>Cyclostephanos</taxon>
    </lineage>
</organism>